<gene>
    <name evidence="6" type="primary">MCA1</name>
    <name evidence="6" type="ORF">IWQ62_002047</name>
</gene>
<dbReference type="PANTHER" id="PTHR48104:SF30">
    <property type="entry name" value="METACASPASE-1"/>
    <property type="match status" value="1"/>
</dbReference>
<evidence type="ECO:0000256" key="3">
    <source>
        <dbReference type="ARBA" id="ARBA00022807"/>
    </source>
</evidence>
<feature type="compositionally biased region" description="Low complexity" evidence="4">
    <location>
        <begin position="67"/>
        <end position="80"/>
    </location>
</feature>
<proteinExistence type="inferred from homology"/>
<keyword evidence="6" id="KW-0645">Protease</keyword>
<dbReference type="Proteomes" id="UP001150925">
    <property type="component" value="Unassembled WGS sequence"/>
</dbReference>
<reference evidence="6" key="1">
    <citation type="submission" date="2022-07" db="EMBL/GenBank/DDBJ databases">
        <title>Phylogenomic reconstructions and comparative analyses of Kickxellomycotina fungi.</title>
        <authorList>
            <person name="Reynolds N.K."/>
            <person name="Stajich J.E."/>
            <person name="Barry K."/>
            <person name="Grigoriev I.V."/>
            <person name="Crous P."/>
            <person name="Smith M.E."/>
        </authorList>
    </citation>
    <scope>NUCLEOTIDE SEQUENCE</scope>
    <source>
        <strain evidence="6">RSA 1196</strain>
    </source>
</reference>
<dbReference type="PANTHER" id="PTHR48104">
    <property type="entry name" value="METACASPASE-4"/>
    <property type="match status" value="1"/>
</dbReference>
<dbReference type="AlphaFoldDB" id="A0A9W8E493"/>
<feature type="compositionally biased region" description="Low complexity" evidence="4">
    <location>
        <begin position="12"/>
        <end position="21"/>
    </location>
</feature>
<protein>
    <submittedName>
        <fullName evidence="6">Ca(2+)-dependent cysteine protease</fullName>
    </submittedName>
</protein>
<dbReference type="GO" id="GO:0006915">
    <property type="term" value="P:apoptotic process"/>
    <property type="evidence" value="ECO:0007669"/>
    <property type="project" value="UniProtKB-KW"/>
</dbReference>
<sequence length="428" mass="46569">MYPGQQYHNQYPPSSGGYMPMPSGPTPPPSGGGAPGGMAFPMPQPYPPSGGGTSFNGYPLPSPSPISPSGTFHSTTSTGSYPPPLPARQPALPPRQQSATFGRPPLLVPGGGAHWGSFYQQGMNVPLSQCTGRKRALLIGINYIGQRHALKGCINDVLNIKRFITEFYNFRECDMVVLTDNNPDPRCQPTRANITRAMHWLVDNARANDSFFFHFSGHGSQVVDTSGDEIDGYDETILPVDHRTAGQIVDDDMNAIMVRPLPPGARLTAIFDSCHSGTALDLPFVYDHQGRLVQNQIAEVATQSMFKAGSSYLSGDIVTAGKSVFSGLKALISGPKIQQRQMQLKGSMGDVIMFSGCKDSQTSADTFNYTVGNTGAMSHAFVTVLSSNPHQTYSQLLHNIREYLRGRYKQVPQLSSGRYMDMNQYFIM</sequence>
<dbReference type="InterPro" id="IPR011600">
    <property type="entry name" value="Pept_C14_caspase"/>
</dbReference>
<comment type="similarity">
    <text evidence="1">Belongs to the peptidase C14B family.</text>
</comment>
<organism evidence="6 7">
    <name type="scientific">Dispira parvispora</name>
    <dbReference type="NCBI Taxonomy" id="1520584"/>
    <lineage>
        <taxon>Eukaryota</taxon>
        <taxon>Fungi</taxon>
        <taxon>Fungi incertae sedis</taxon>
        <taxon>Zoopagomycota</taxon>
        <taxon>Kickxellomycotina</taxon>
        <taxon>Dimargaritomycetes</taxon>
        <taxon>Dimargaritales</taxon>
        <taxon>Dimargaritaceae</taxon>
        <taxon>Dispira</taxon>
    </lineage>
</organism>
<keyword evidence="3" id="KW-0788">Thiol protease</keyword>
<dbReference type="Pfam" id="PF00656">
    <property type="entry name" value="Peptidase_C14"/>
    <property type="match status" value="1"/>
</dbReference>
<evidence type="ECO:0000313" key="6">
    <source>
        <dbReference type="EMBL" id="KAJ1967124.1"/>
    </source>
</evidence>
<dbReference type="GO" id="GO:0006508">
    <property type="term" value="P:proteolysis"/>
    <property type="evidence" value="ECO:0007669"/>
    <property type="project" value="UniProtKB-KW"/>
</dbReference>
<dbReference type="InterPro" id="IPR050452">
    <property type="entry name" value="Metacaspase"/>
</dbReference>
<feature type="compositionally biased region" description="Polar residues" evidence="4">
    <location>
        <begin position="1"/>
        <end position="11"/>
    </location>
</feature>
<evidence type="ECO:0000259" key="5">
    <source>
        <dbReference type="Pfam" id="PF00656"/>
    </source>
</evidence>
<dbReference type="OrthoDB" id="3223806at2759"/>
<dbReference type="EMBL" id="JANBPY010000390">
    <property type="protein sequence ID" value="KAJ1967124.1"/>
    <property type="molecule type" value="Genomic_DNA"/>
</dbReference>
<dbReference type="GO" id="GO:0004197">
    <property type="term" value="F:cysteine-type endopeptidase activity"/>
    <property type="evidence" value="ECO:0007669"/>
    <property type="project" value="InterPro"/>
</dbReference>
<feature type="compositionally biased region" description="Pro residues" evidence="4">
    <location>
        <begin position="81"/>
        <end position="93"/>
    </location>
</feature>
<dbReference type="InterPro" id="IPR029030">
    <property type="entry name" value="Caspase-like_dom_sf"/>
</dbReference>
<accession>A0A9W8E493</accession>
<keyword evidence="2" id="KW-0053">Apoptosis</keyword>
<keyword evidence="3" id="KW-0378">Hydrolase</keyword>
<name>A0A9W8E493_9FUNG</name>
<evidence type="ECO:0000313" key="7">
    <source>
        <dbReference type="Proteomes" id="UP001150925"/>
    </source>
</evidence>
<evidence type="ECO:0000256" key="1">
    <source>
        <dbReference type="ARBA" id="ARBA00009005"/>
    </source>
</evidence>
<feature type="domain" description="Peptidase C14 caspase" evidence="5">
    <location>
        <begin position="133"/>
        <end position="416"/>
    </location>
</feature>
<dbReference type="Gene3D" id="3.40.50.12660">
    <property type="match status" value="1"/>
</dbReference>
<keyword evidence="7" id="KW-1185">Reference proteome</keyword>
<feature type="region of interest" description="Disordered" evidence="4">
    <location>
        <begin position="1"/>
        <end position="104"/>
    </location>
</feature>
<comment type="caution">
    <text evidence="6">The sequence shown here is derived from an EMBL/GenBank/DDBJ whole genome shotgun (WGS) entry which is preliminary data.</text>
</comment>
<evidence type="ECO:0000256" key="2">
    <source>
        <dbReference type="ARBA" id="ARBA00022703"/>
    </source>
</evidence>
<evidence type="ECO:0000256" key="4">
    <source>
        <dbReference type="SAM" id="MobiDB-lite"/>
    </source>
</evidence>
<dbReference type="GO" id="GO:0005737">
    <property type="term" value="C:cytoplasm"/>
    <property type="evidence" value="ECO:0007669"/>
    <property type="project" value="TreeGrafter"/>
</dbReference>
<dbReference type="SUPFAM" id="SSF52129">
    <property type="entry name" value="Caspase-like"/>
    <property type="match status" value="1"/>
</dbReference>